<keyword evidence="3" id="KW-1185">Reference proteome</keyword>
<organism evidence="2 3">
    <name type="scientific">Nocardioides furvisabuli</name>
    <dbReference type="NCBI Taxonomy" id="375542"/>
    <lineage>
        <taxon>Bacteria</taxon>
        <taxon>Bacillati</taxon>
        <taxon>Actinomycetota</taxon>
        <taxon>Actinomycetes</taxon>
        <taxon>Propionibacteriales</taxon>
        <taxon>Nocardioidaceae</taxon>
        <taxon>Nocardioides</taxon>
    </lineage>
</organism>
<comment type="caution">
    <text evidence="2">The sequence shown here is derived from an EMBL/GenBank/DDBJ whole genome shotgun (WGS) entry which is preliminary data.</text>
</comment>
<feature type="region of interest" description="Disordered" evidence="1">
    <location>
        <begin position="48"/>
        <end position="76"/>
    </location>
</feature>
<feature type="compositionally biased region" description="Polar residues" evidence="1">
    <location>
        <begin position="1"/>
        <end position="16"/>
    </location>
</feature>
<evidence type="ECO:0000256" key="1">
    <source>
        <dbReference type="SAM" id="MobiDB-lite"/>
    </source>
</evidence>
<gene>
    <name evidence="2" type="ORF">GCM10009726_33190</name>
</gene>
<evidence type="ECO:0000313" key="3">
    <source>
        <dbReference type="Proteomes" id="UP001501161"/>
    </source>
</evidence>
<evidence type="ECO:0000313" key="2">
    <source>
        <dbReference type="EMBL" id="GAA2114740.1"/>
    </source>
</evidence>
<reference evidence="3" key="1">
    <citation type="journal article" date="2019" name="Int. J. Syst. Evol. Microbiol.">
        <title>The Global Catalogue of Microorganisms (GCM) 10K type strain sequencing project: providing services to taxonomists for standard genome sequencing and annotation.</title>
        <authorList>
            <consortium name="The Broad Institute Genomics Platform"/>
            <consortium name="The Broad Institute Genome Sequencing Center for Infectious Disease"/>
            <person name="Wu L."/>
            <person name="Ma J."/>
        </authorList>
    </citation>
    <scope>NUCLEOTIDE SEQUENCE [LARGE SCALE GENOMIC DNA]</scope>
    <source>
        <strain evidence="3">JCM 13813</strain>
    </source>
</reference>
<sequence length="76" mass="8291">MLTTMSIPSTLASSACPTLPSAPRRAVAPVRLIGAHVVWRVLWEAKRPARHESQTAPQVDLRSRLEGSGASLDQRF</sequence>
<feature type="region of interest" description="Disordered" evidence="1">
    <location>
        <begin position="1"/>
        <end position="20"/>
    </location>
</feature>
<dbReference type="Proteomes" id="UP001501161">
    <property type="component" value="Unassembled WGS sequence"/>
</dbReference>
<proteinExistence type="predicted"/>
<dbReference type="EMBL" id="BAAAMQ010000015">
    <property type="protein sequence ID" value="GAA2114740.1"/>
    <property type="molecule type" value="Genomic_DNA"/>
</dbReference>
<protein>
    <recommendedName>
        <fullName evidence="4">Secreted protein</fullName>
    </recommendedName>
</protein>
<evidence type="ECO:0008006" key="4">
    <source>
        <dbReference type="Google" id="ProtNLM"/>
    </source>
</evidence>
<accession>A0ABP5JFU6</accession>
<name>A0ABP5JFU6_9ACTN</name>